<proteinExistence type="predicted"/>
<reference evidence="3" key="1">
    <citation type="submission" date="2015-07" db="EMBL/GenBank/DDBJ databases">
        <title>Near-Complete Genome Sequence of the Cellulolytic Bacterium Bacteroides (Pseudobacteroides) cellulosolvens ATCC 35603.</title>
        <authorList>
            <person name="Dassa B."/>
            <person name="Utturkar S.M."/>
            <person name="Klingeman D.M."/>
            <person name="Hurt R.A."/>
            <person name="Keller M."/>
            <person name="Xu J."/>
            <person name="Reddy Y.H.K."/>
            <person name="Borovok I."/>
            <person name="Grinberg I.R."/>
            <person name="Lamed R."/>
            <person name="Zhivin O."/>
            <person name="Bayer E.A."/>
            <person name="Brown S.D."/>
        </authorList>
    </citation>
    <scope>NUCLEOTIDE SEQUENCE [LARGE SCALE GENOMIC DNA]</scope>
    <source>
        <strain evidence="3">DSM 2933</strain>
    </source>
</reference>
<evidence type="ECO:0000313" key="3">
    <source>
        <dbReference type="Proteomes" id="UP000036923"/>
    </source>
</evidence>
<keyword evidence="3" id="KW-1185">Reference proteome</keyword>
<accession>A0A0L6JSG1</accession>
<gene>
    <name evidence="2" type="ORF">Bccel_3626</name>
</gene>
<dbReference type="Proteomes" id="UP000036923">
    <property type="component" value="Unassembled WGS sequence"/>
</dbReference>
<dbReference type="AlphaFoldDB" id="A0A0L6JSG1"/>
<dbReference type="RefSeq" id="WP_050753596.1">
    <property type="nucleotide sequence ID" value="NZ_LGTC01000001.1"/>
</dbReference>
<dbReference type="STRING" id="398512.Bccel_3626"/>
<name>A0A0L6JSG1_9FIRM</name>
<organism evidence="2 3">
    <name type="scientific">Pseudobacteroides cellulosolvens ATCC 35603 = DSM 2933</name>
    <dbReference type="NCBI Taxonomy" id="398512"/>
    <lineage>
        <taxon>Bacteria</taxon>
        <taxon>Bacillati</taxon>
        <taxon>Bacillota</taxon>
        <taxon>Clostridia</taxon>
        <taxon>Eubacteriales</taxon>
        <taxon>Oscillospiraceae</taxon>
        <taxon>Pseudobacteroides</taxon>
    </lineage>
</organism>
<feature type="region of interest" description="Disordered" evidence="1">
    <location>
        <begin position="19"/>
        <end position="83"/>
    </location>
</feature>
<sequence>MSIKPIDFQVMIPKTAEVSKAVNDDHQKNLGMNQNNADRLQHKSENEVKTVHSQGRTSGPEIKDNKDREKKNKKESKKNREKMIRIVLLI</sequence>
<evidence type="ECO:0000313" key="2">
    <source>
        <dbReference type="EMBL" id="KNY28352.1"/>
    </source>
</evidence>
<dbReference type="eggNOG" id="ENOG5033P7H">
    <property type="taxonomic scope" value="Bacteria"/>
</dbReference>
<comment type="caution">
    <text evidence="2">The sequence shown here is derived from an EMBL/GenBank/DDBJ whole genome shotgun (WGS) entry which is preliminary data.</text>
</comment>
<protein>
    <submittedName>
        <fullName evidence="2">Uncharacterized protein</fullName>
    </submittedName>
</protein>
<feature type="compositionally biased region" description="Basic and acidic residues" evidence="1">
    <location>
        <begin position="39"/>
        <end position="50"/>
    </location>
</feature>
<evidence type="ECO:0000256" key="1">
    <source>
        <dbReference type="SAM" id="MobiDB-lite"/>
    </source>
</evidence>
<dbReference type="EMBL" id="LGTC01000001">
    <property type="protein sequence ID" value="KNY28352.1"/>
    <property type="molecule type" value="Genomic_DNA"/>
</dbReference>
<feature type="compositionally biased region" description="Basic and acidic residues" evidence="1">
    <location>
        <begin position="61"/>
        <end position="72"/>
    </location>
</feature>